<dbReference type="InterPro" id="IPR056510">
    <property type="entry name" value="WapI"/>
</dbReference>
<dbReference type="AlphaFoldDB" id="A0A1P9WSG7"/>
<dbReference type="Pfam" id="PF24716">
    <property type="entry name" value="WapI"/>
    <property type="match status" value="1"/>
</dbReference>
<sequence length="145" mass="16815">MLLTGPNGALALTILDYECSDSPYFMDRNWLIVSLKIRYQNRECVRTAPVLSTWEIELLLKWMRSLDAGHELSPKLSFIEPALSFSNISNKPNDYRLRVKLGPDVQPSWQHGSAPFFLLVEPDKRELQQAVQDLEKQIKRFPVRE</sequence>
<dbReference type="OrthoDB" id="952057at2"/>
<dbReference type="EMBL" id="CP014263">
    <property type="protein sequence ID" value="AQG78312.1"/>
    <property type="molecule type" value="Genomic_DNA"/>
</dbReference>
<dbReference type="Proteomes" id="UP000187941">
    <property type="component" value="Chromosome"/>
</dbReference>
<evidence type="ECO:0000313" key="2">
    <source>
        <dbReference type="Proteomes" id="UP000187941"/>
    </source>
</evidence>
<gene>
    <name evidence="1" type="ORF">AWR27_02530</name>
</gene>
<evidence type="ECO:0000313" key="1">
    <source>
        <dbReference type="EMBL" id="AQG78312.1"/>
    </source>
</evidence>
<proteinExistence type="predicted"/>
<accession>A0A1P9WSG7</accession>
<dbReference type="RefSeq" id="WP_077129746.1">
    <property type="nucleotide sequence ID" value="NZ_CP014263.1"/>
</dbReference>
<reference evidence="1 2" key="1">
    <citation type="submission" date="2016-01" db="EMBL/GenBank/DDBJ databases">
        <authorList>
            <person name="Oliw E.H."/>
        </authorList>
    </citation>
    <scope>NUCLEOTIDE SEQUENCE [LARGE SCALE GENOMIC DNA]</scope>
    <source>
        <strain evidence="1 2">DY10</strain>
    </source>
</reference>
<protein>
    <submittedName>
        <fullName evidence="1">Uncharacterized protein</fullName>
    </submittedName>
</protein>
<name>A0A1P9WSG7_9BACT</name>
<keyword evidence="2" id="KW-1185">Reference proteome</keyword>
<organism evidence="1 2">
    <name type="scientific">Spirosoma montaniterrae</name>
    <dbReference type="NCBI Taxonomy" id="1178516"/>
    <lineage>
        <taxon>Bacteria</taxon>
        <taxon>Pseudomonadati</taxon>
        <taxon>Bacteroidota</taxon>
        <taxon>Cytophagia</taxon>
        <taxon>Cytophagales</taxon>
        <taxon>Cytophagaceae</taxon>
        <taxon>Spirosoma</taxon>
    </lineage>
</organism>
<dbReference type="KEGG" id="smon:AWR27_02530"/>